<dbReference type="InterPro" id="IPR019468">
    <property type="entry name" value="AdenyloSucc_lyase_C"/>
</dbReference>
<reference evidence="5 6" key="1">
    <citation type="submission" date="2024-09" db="EMBL/GenBank/DDBJ databases">
        <authorList>
            <person name="Sun Q."/>
            <person name="Mori K."/>
        </authorList>
    </citation>
    <scope>NUCLEOTIDE SEQUENCE [LARGE SCALE GENOMIC DNA]</scope>
    <source>
        <strain evidence="5 6">CCM 7609</strain>
    </source>
</reference>
<dbReference type="InterPro" id="IPR022761">
    <property type="entry name" value="Fumarate_lyase_N"/>
</dbReference>
<evidence type="ECO:0000256" key="3">
    <source>
        <dbReference type="SAM" id="MobiDB-lite"/>
    </source>
</evidence>
<dbReference type="InterPro" id="IPR000362">
    <property type="entry name" value="Fumarate_lyase_fam"/>
</dbReference>
<name>A0ABV6F8J7_9MICC</name>
<dbReference type="SUPFAM" id="SSF48557">
    <property type="entry name" value="L-aspartase-like"/>
    <property type="match status" value="1"/>
</dbReference>
<dbReference type="PROSITE" id="PS00163">
    <property type="entry name" value="FUMARATE_LYASES"/>
    <property type="match status" value="1"/>
</dbReference>
<comment type="similarity">
    <text evidence="2">Belongs to the class-II fumarase/aspartase family.</text>
</comment>
<organism evidence="5 6">
    <name type="scientific">Citricoccus parietis</name>
    <dbReference type="NCBI Taxonomy" id="592307"/>
    <lineage>
        <taxon>Bacteria</taxon>
        <taxon>Bacillati</taxon>
        <taxon>Actinomycetota</taxon>
        <taxon>Actinomycetes</taxon>
        <taxon>Micrococcales</taxon>
        <taxon>Micrococcaceae</taxon>
        <taxon>Citricoccus</taxon>
    </lineage>
</organism>
<dbReference type="Proteomes" id="UP001589766">
    <property type="component" value="Unassembled WGS sequence"/>
</dbReference>
<evidence type="ECO:0000313" key="5">
    <source>
        <dbReference type="EMBL" id="MFC0249644.1"/>
    </source>
</evidence>
<keyword evidence="1 5" id="KW-0456">Lyase</keyword>
<protein>
    <submittedName>
        <fullName evidence="5">Lyase family protein</fullName>
    </submittedName>
</protein>
<dbReference type="GO" id="GO:0016829">
    <property type="term" value="F:lyase activity"/>
    <property type="evidence" value="ECO:0007669"/>
    <property type="project" value="UniProtKB-KW"/>
</dbReference>
<dbReference type="PANTHER" id="PTHR43172:SF2">
    <property type="entry name" value="ADENYLOSUCCINATE LYASE C-TERMINAL DOMAIN-CONTAINING PROTEIN"/>
    <property type="match status" value="1"/>
</dbReference>
<evidence type="ECO:0000256" key="2">
    <source>
        <dbReference type="ARBA" id="ARBA00034772"/>
    </source>
</evidence>
<gene>
    <name evidence="5" type="ORF">ACFFIO_14155</name>
</gene>
<dbReference type="Gene3D" id="1.20.200.10">
    <property type="entry name" value="Fumarase/aspartase (Central domain)"/>
    <property type="match status" value="1"/>
</dbReference>
<dbReference type="Pfam" id="PF00206">
    <property type="entry name" value="Lyase_1"/>
    <property type="match status" value="1"/>
</dbReference>
<comment type="caution">
    <text evidence="5">The sequence shown here is derived from an EMBL/GenBank/DDBJ whole genome shotgun (WGS) entry which is preliminary data.</text>
</comment>
<dbReference type="SMART" id="SM00998">
    <property type="entry name" value="ADSL_C"/>
    <property type="match status" value="1"/>
</dbReference>
<feature type="region of interest" description="Disordered" evidence="3">
    <location>
        <begin position="441"/>
        <end position="463"/>
    </location>
</feature>
<evidence type="ECO:0000259" key="4">
    <source>
        <dbReference type="SMART" id="SM00998"/>
    </source>
</evidence>
<keyword evidence="6" id="KW-1185">Reference proteome</keyword>
<feature type="domain" description="Adenylosuccinate lyase C-terminal" evidence="4">
    <location>
        <begin position="425"/>
        <end position="526"/>
    </location>
</feature>
<evidence type="ECO:0000256" key="1">
    <source>
        <dbReference type="ARBA" id="ARBA00023239"/>
    </source>
</evidence>
<accession>A0ABV6F8J7</accession>
<dbReference type="RefSeq" id="WP_378042768.1">
    <property type="nucleotide sequence ID" value="NZ_JBHLWH010000042.1"/>
</dbReference>
<dbReference type="PANTHER" id="PTHR43172">
    <property type="entry name" value="ADENYLOSUCCINATE LYASE"/>
    <property type="match status" value="1"/>
</dbReference>
<dbReference type="Gene3D" id="1.10.275.10">
    <property type="entry name" value="Fumarase/aspartase (N-terminal domain)"/>
    <property type="match status" value="1"/>
</dbReference>
<dbReference type="PRINTS" id="PR00149">
    <property type="entry name" value="FUMRATELYASE"/>
</dbReference>
<feature type="compositionally biased region" description="Gly residues" evidence="3">
    <location>
        <begin position="447"/>
        <end position="458"/>
    </location>
</feature>
<dbReference type="InterPro" id="IPR024083">
    <property type="entry name" value="Fumarase/histidase_N"/>
</dbReference>
<dbReference type="InterPro" id="IPR020557">
    <property type="entry name" value="Fumarate_lyase_CS"/>
</dbReference>
<dbReference type="EMBL" id="JBHLWH010000042">
    <property type="protein sequence ID" value="MFC0249644.1"/>
    <property type="molecule type" value="Genomic_DNA"/>
</dbReference>
<proteinExistence type="inferred from homology"/>
<sequence length="538" mass="54648">MSTPASPSEHQATASGSAGPAGSIGLAGLSGVPGLTALAVEADAGLLDPLSSGTAAVLQSSDANYLLHLLQVEAAWTAVLAEHGMATAGQAEAAAEAADPRHLADYDLIGLAHAGQNGGNVLIPALKAMRARAAQAAPAEPGVSSAIHVGATSQDIMDTAMMRMAAQVAGTILADLRAAVGSLAAMATEHRATPMVARSLAQHSLPSTFGLRAAGWMSGLAQAGRRLEAATAELPIQWGGAAGTMAALAGRVATARADGTLDAGTDAFTLVEELAQRLGLKAPVGPWQTNRMPITGLAAALADVVAACGKIANDVLISARIENGELGEPLVAGRGGSSAMPHKQNPVLSVMIHAGALGAPGALAQVLTAAGAANEERPDGAWHAEWPALRQLMRTAGGAAARTAELVSGLRVNTDRMAENLNRVGPLLVSERLMAELAPLLEESGPESGGKAGSGQAGSGKERLQEIVDRSLESQVGQQDGQQQVSDFRSLLRAALPDTVSDAELDGLLDPANYTGEATTLVDRLVAEYRNFAEWSTT</sequence>
<dbReference type="Gene3D" id="1.10.40.30">
    <property type="entry name" value="Fumarase/aspartase (C-terminal domain)"/>
    <property type="match status" value="1"/>
</dbReference>
<evidence type="ECO:0000313" key="6">
    <source>
        <dbReference type="Proteomes" id="UP001589766"/>
    </source>
</evidence>
<dbReference type="InterPro" id="IPR008948">
    <property type="entry name" value="L-Aspartase-like"/>
</dbReference>